<evidence type="ECO:0000256" key="1">
    <source>
        <dbReference type="ARBA" id="ARBA00004162"/>
    </source>
</evidence>
<evidence type="ECO:0000256" key="5">
    <source>
        <dbReference type="ARBA" id="ARBA00022729"/>
    </source>
</evidence>
<evidence type="ECO:0000256" key="6">
    <source>
        <dbReference type="ARBA" id="ARBA00022989"/>
    </source>
</evidence>
<keyword evidence="8" id="KW-0012">Acyltransferase</keyword>
<protein>
    <recommendedName>
        <fullName evidence="11">Glycosyl-4,4'-diaponeurosporenoate acyltransferase</fullName>
    </recommendedName>
</protein>
<comment type="similarity">
    <text evidence="10">Belongs to the acyltransferase CrtO family.</text>
</comment>
<comment type="function">
    <text evidence="12">Catalyzes the acylation of glycosyl-4,4'-diaponeurosporenoate, i.e. the esterification of glucose at the C6'' position with the carboxyl group of the C(15) fatty acid 12-methyltetradecanoic acid, to yield staphyloxanthin. This is the last step in the biosynthesis of this orange pigment, present in most staphylococci strains.</text>
</comment>
<evidence type="ECO:0000256" key="7">
    <source>
        <dbReference type="ARBA" id="ARBA00023136"/>
    </source>
</evidence>
<dbReference type="EMBL" id="JXYS01000071">
    <property type="protein sequence ID" value="KJF16907.1"/>
    <property type="molecule type" value="Genomic_DNA"/>
</dbReference>
<comment type="caution">
    <text evidence="14">The sequence shown here is derived from an EMBL/GenBank/DDBJ whole genome shotgun (WGS) entry which is preliminary data.</text>
</comment>
<comment type="subcellular location">
    <subcellularLocation>
        <location evidence="1">Cell membrane</location>
        <topology evidence="1">Single-pass membrane protein</topology>
    </subcellularLocation>
</comment>
<dbReference type="RefSeq" id="WP_052605882.1">
    <property type="nucleotide sequence ID" value="NZ_JXYS01000071.1"/>
</dbReference>
<comment type="pathway">
    <text evidence="9">Carotenoid biosynthesis; staphyloxanthin biosynthesis; staphyloxanthin from farnesyl diphosphate: step 5/5.</text>
</comment>
<keyword evidence="4 13" id="KW-0812">Transmembrane</keyword>
<evidence type="ECO:0000256" key="11">
    <source>
        <dbReference type="ARBA" id="ARBA00023667"/>
    </source>
</evidence>
<feature type="transmembrane region" description="Helical" evidence="13">
    <location>
        <begin position="101"/>
        <end position="118"/>
    </location>
</feature>
<name>A0A0D8HGM1_9ACTN</name>
<dbReference type="Pfam" id="PF18927">
    <property type="entry name" value="CrtO"/>
    <property type="match status" value="1"/>
</dbReference>
<organism evidence="14 15">
    <name type="scientific">Acidithrix ferrooxidans</name>
    <dbReference type="NCBI Taxonomy" id="1280514"/>
    <lineage>
        <taxon>Bacteria</taxon>
        <taxon>Bacillati</taxon>
        <taxon>Actinomycetota</taxon>
        <taxon>Acidimicrobiia</taxon>
        <taxon>Acidimicrobiales</taxon>
        <taxon>Acidimicrobiaceae</taxon>
        <taxon>Acidithrix</taxon>
    </lineage>
</organism>
<evidence type="ECO:0000256" key="8">
    <source>
        <dbReference type="ARBA" id="ARBA00023315"/>
    </source>
</evidence>
<evidence type="ECO:0000256" key="10">
    <source>
        <dbReference type="ARBA" id="ARBA00023603"/>
    </source>
</evidence>
<reference evidence="14 15" key="1">
    <citation type="submission" date="2015-01" db="EMBL/GenBank/DDBJ databases">
        <title>Draft genome of the acidophilic iron oxidizer Acidithrix ferrooxidans strain Py-F3.</title>
        <authorList>
            <person name="Poehlein A."/>
            <person name="Eisen S."/>
            <person name="Schloemann M."/>
            <person name="Johnson B.D."/>
            <person name="Daniel R."/>
            <person name="Muehling M."/>
        </authorList>
    </citation>
    <scope>NUCLEOTIDE SEQUENCE [LARGE SCALE GENOMIC DNA]</scope>
    <source>
        <strain evidence="14 15">Py-F3</strain>
    </source>
</reference>
<keyword evidence="2" id="KW-1003">Cell membrane</keyword>
<dbReference type="Proteomes" id="UP000032360">
    <property type="component" value="Unassembled WGS sequence"/>
</dbReference>
<dbReference type="AlphaFoldDB" id="A0A0D8HGM1"/>
<dbReference type="GO" id="GO:0005886">
    <property type="term" value="C:plasma membrane"/>
    <property type="evidence" value="ECO:0007669"/>
    <property type="project" value="UniProtKB-SubCell"/>
</dbReference>
<evidence type="ECO:0000256" key="3">
    <source>
        <dbReference type="ARBA" id="ARBA00022679"/>
    </source>
</evidence>
<evidence type="ECO:0000256" key="2">
    <source>
        <dbReference type="ARBA" id="ARBA00022475"/>
    </source>
</evidence>
<dbReference type="OrthoDB" id="3783432at2"/>
<dbReference type="UniPathway" id="UPA00029">
    <property type="reaction ID" value="UER00560"/>
</dbReference>
<feature type="transmembrane region" description="Helical" evidence="13">
    <location>
        <begin position="6"/>
        <end position="31"/>
    </location>
</feature>
<dbReference type="GO" id="GO:0016746">
    <property type="term" value="F:acyltransferase activity"/>
    <property type="evidence" value="ECO:0007669"/>
    <property type="project" value="UniProtKB-KW"/>
</dbReference>
<evidence type="ECO:0000256" key="12">
    <source>
        <dbReference type="ARBA" id="ARBA00025324"/>
    </source>
</evidence>
<gene>
    <name evidence="14" type="ORF">AXFE_22630</name>
</gene>
<evidence type="ECO:0000256" key="9">
    <source>
        <dbReference type="ARBA" id="ARBA00023588"/>
    </source>
</evidence>
<feature type="transmembrane region" description="Helical" evidence="13">
    <location>
        <begin position="124"/>
        <end position="145"/>
    </location>
</feature>
<evidence type="ECO:0000256" key="13">
    <source>
        <dbReference type="SAM" id="Phobius"/>
    </source>
</evidence>
<sequence length="164" mass="19024">MKLPFHGLWALVVIDSFYWLSMSFLVGFIASKIPLRWLSPRLESLSGRSLSDRISFLRMRTRVDRWKSYLPEGGGFFGGGVSKSHLGSRDLDGMKAMQKEFVRASFVHQILIILWIFPFFFNPYWMGVTMGIYVFFANVPCLLSIKFSTYRFELLLRKIESKGS</sequence>
<evidence type="ECO:0000313" key="14">
    <source>
        <dbReference type="EMBL" id="KJF16907.1"/>
    </source>
</evidence>
<evidence type="ECO:0000256" key="4">
    <source>
        <dbReference type="ARBA" id="ARBA00022692"/>
    </source>
</evidence>
<accession>A0A0D8HGM1</accession>
<proteinExistence type="inferred from homology"/>
<keyword evidence="15" id="KW-1185">Reference proteome</keyword>
<keyword evidence="7 13" id="KW-0472">Membrane</keyword>
<keyword evidence="6 13" id="KW-1133">Transmembrane helix</keyword>
<dbReference type="InterPro" id="IPR044021">
    <property type="entry name" value="CrtO"/>
</dbReference>
<keyword evidence="5" id="KW-0732">Signal</keyword>
<keyword evidence="3" id="KW-0808">Transferase</keyword>
<evidence type="ECO:0000313" key="15">
    <source>
        <dbReference type="Proteomes" id="UP000032360"/>
    </source>
</evidence>